<dbReference type="InterPro" id="IPR036388">
    <property type="entry name" value="WH-like_DNA-bd_sf"/>
</dbReference>
<evidence type="ECO:0000259" key="5">
    <source>
        <dbReference type="PROSITE" id="PS51755"/>
    </source>
</evidence>
<dbReference type="GO" id="GO:0000160">
    <property type="term" value="P:phosphorelay signal transduction system"/>
    <property type="evidence" value="ECO:0007669"/>
    <property type="project" value="InterPro"/>
</dbReference>
<keyword evidence="3" id="KW-0804">Transcription</keyword>
<comment type="caution">
    <text evidence="6">The sequence shown here is derived from an EMBL/GenBank/DDBJ whole genome shotgun (WGS) entry which is preliminary data.</text>
</comment>
<protein>
    <recommendedName>
        <fullName evidence="5">OmpR/PhoB-type domain-containing protein</fullName>
    </recommendedName>
</protein>
<evidence type="ECO:0000256" key="3">
    <source>
        <dbReference type="ARBA" id="ARBA00023163"/>
    </source>
</evidence>
<evidence type="ECO:0000256" key="1">
    <source>
        <dbReference type="ARBA" id="ARBA00023015"/>
    </source>
</evidence>
<keyword evidence="1" id="KW-0805">Transcription regulation</keyword>
<name>A0A242K3D3_9ENTE</name>
<proteinExistence type="predicted"/>
<gene>
    <name evidence="6" type="ORF">A5888_003645</name>
</gene>
<dbReference type="SUPFAM" id="SSF46894">
    <property type="entry name" value="C-terminal effector domain of the bipartite response regulators"/>
    <property type="match status" value="1"/>
</dbReference>
<reference evidence="6" key="1">
    <citation type="submission" date="2017-05" db="EMBL/GenBank/DDBJ databases">
        <title>The Genome Sequence of Enterococcus sp. 9E7_DIV0242.</title>
        <authorList>
            <consortium name="The Broad Institute Genomics Platform"/>
            <consortium name="The Broad Institute Genomic Center for Infectious Diseases"/>
            <person name="Earl A."/>
            <person name="Manson A."/>
            <person name="Schwartman J."/>
            <person name="Gilmore M."/>
            <person name="Abouelleil A."/>
            <person name="Cao P."/>
            <person name="Chapman S."/>
            <person name="Cusick C."/>
            <person name="Shea T."/>
            <person name="Young S."/>
            <person name="Neafsey D."/>
            <person name="Nusbaum C."/>
            <person name="Birren B."/>
        </authorList>
    </citation>
    <scope>NUCLEOTIDE SEQUENCE [LARGE SCALE GENOMIC DNA]</scope>
    <source>
        <strain evidence="6">9E7_DIV0242</strain>
    </source>
</reference>
<evidence type="ECO:0000256" key="2">
    <source>
        <dbReference type="ARBA" id="ARBA00023125"/>
    </source>
</evidence>
<dbReference type="Pfam" id="PF00486">
    <property type="entry name" value="Trans_reg_C"/>
    <property type="match status" value="1"/>
</dbReference>
<sequence>MNKFTRLGYCVTASNSFSEIEQEKNVDGFVIFEENLSNISEICKCMIEWKKQSEALIWIILSGQEPFTKMIYLQVGADAVFTYESEIEENILTISNALKRYKSAKKLRQVKQSVEDNKLLRLNSMNLSAIIDGSKEVPLTRIEYKIMELLMQNPNIAISYQEICKEIWDSECDQNKFRVSNVIFHLRKKLEDNPIEPRFIKTIRSKGYLINV</sequence>
<evidence type="ECO:0000313" key="6">
    <source>
        <dbReference type="EMBL" id="OTP11546.1"/>
    </source>
</evidence>
<dbReference type="EMBL" id="NGMM01000007">
    <property type="protein sequence ID" value="OTP11546.1"/>
    <property type="molecule type" value="Genomic_DNA"/>
</dbReference>
<accession>A0A242K3D3</accession>
<dbReference type="Gene3D" id="1.10.10.10">
    <property type="entry name" value="Winged helix-like DNA-binding domain superfamily/Winged helix DNA-binding domain"/>
    <property type="match status" value="1"/>
</dbReference>
<dbReference type="InterPro" id="IPR016032">
    <property type="entry name" value="Sig_transdc_resp-reg_C-effctor"/>
</dbReference>
<feature type="DNA-binding region" description="OmpR/PhoB-type" evidence="4">
    <location>
        <begin position="111"/>
        <end position="212"/>
    </location>
</feature>
<dbReference type="SMART" id="SM00862">
    <property type="entry name" value="Trans_reg_C"/>
    <property type="match status" value="1"/>
</dbReference>
<feature type="domain" description="OmpR/PhoB-type" evidence="5">
    <location>
        <begin position="111"/>
        <end position="212"/>
    </location>
</feature>
<evidence type="ECO:0000256" key="4">
    <source>
        <dbReference type="PROSITE-ProRule" id="PRU01091"/>
    </source>
</evidence>
<dbReference type="GO" id="GO:0003677">
    <property type="term" value="F:DNA binding"/>
    <property type="evidence" value="ECO:0007669"/>
    <property type="project" value="UniProtKB-UniRule"/>
</dbReference>
<keyword evidence="2 4" id="KW-0238">DNA-binding</keyword>
<dbReference type="InterPro" id="IPR001867">
    <property type="entry name" value="OmpR/PhoB-type_DNA-bd"/>
</dbReference>
<dbReference type="AlphaFoldDB" id="A0A242K3D3"/>
<organism evidence="6">
    <name type="scientific">Candidatus Enterococcus clewellii</name>
    <dbReference type="NCBI Taxonomy" id="1834193"/>
    <lineage>
        <taxon>Bacteria</taxon>
        <taxon>Bacillati</taxon>
        <taxon>Bacillota</taxon>
        <taxon>Bacilli</taxon>
        <taxon>Lactobacillales</taxon>
        <taxon>Enterococcaceae</taxon>
        <taxon>Enterococcus</taxon>
    </lineage>
</organism>
<dbReference type="GO" id="GO:0006355">
    <property type="term" value="P:regulation of DNA-templated transcription"/>
    <property type="evidence" value="ECO:0007669"/>
    <property type="project" value="InterPro"/>
</dbReference>
<dbReference type="PROSITE" id="PS51755">
    <property type="entry name" value="OMPR_PHOB"/>
    <property type="match status" value="1"/>
</dbReference>
<dbReference type="CDD" id="cd00383">
    <property type="entry name" value="trans_reg_C"/>
    <property type="match status" value="1"/>
</dbReference>